<evidence type="ECO:0000313" key="2">
    <source>
        <dbReference type="EMBL" id="PRX51320.1"/>
    </source>
</evidence>
<keyword evidence="2" id="KW-0808">Transferase</keyword>
<dbReference type="InterPro" id="IPR050509">
    <property type="entry name" value="CoA-transferase_III"/>
</dbReference>
<dbReference type="InterPro" id="IPR044855">
    <property type="entry name" value="CoA-Trfase_III_dom3_sf"/>
</dbReference>
<dbReference type="PANTHER" id="PTHR48228">
    <property type="entry name" value="SUCCINYL-COA--D-CITRAMALATE COA-TRANSFERASE"/>
    <property type="match status" value="1"/>
</dbReference>
<dbReference type="InterPro" id="IPR023606">
    <property type="entry name" value="CoA-Trfase_III_dom_1_sf"/>
</dbReference>
<evidence type="ECO:0000313" key="3">
    <source>
        <dbReference type="Proteomes" id="UP000238362"/>
    </source>
</evidence>
<dbReference type="EMBL" id="PVNH01000001">
    <property type="protein sequence ID" value="PRX51320.1"/>
    <property type="molecule type" value="Genomic_DNA"/>
</dbReference>
<keyword evidence="3" id="KW-1185">Reference proteome</keyword>
<dbReference type="GO" id="GO:0016740">
    <property type="term" value="F:transferase activity"/>
    <property type="evidence" value="ECO:0007669"/>
    <property type="project" value="UniProtKB-KW"/>
</dbReference>
<dbReference type="Gene3D" id="3.40.50.10540">
    <property type="entry name" value="Crotonobetainyl-coa:carnitine coa-transferase, domain 1"/>
    <property type="match status" value="1"/>
</dbReference>
<comment type="caution">
    <text evidence="2">The sequence shown here is derived from an EMBL/GenBank/DDBJ whole genome shotgun (WGS) entry which is preliminary data.</text>
</comment>
<dbReference type="Gene3D" id="3.30.1540.10">
    <property type="entry name" value="formyl-coa transferase, domain 3"/>
    <property type="match status" value="1"/>
</dbReference>
<proteinExistence type="predicted"/>
<dbReference type="InterPro" id="IPR003673">
    <property type="entry name" value="CoA-Trfase_fam_III"/>
</dbReference>
<feature type="region of interest" description="Disordered" evidence="1">
    <location>
        <begin position="175"/>
        <end position="195"/>
    </location>
</feature>
<dbReference type="SUPFAM" id="SSF89796">
    <property type="entry name" value="CoA-transferase family III (CaiB/BaiF)"/>
    <property type="match status" value="2"/>
</dbReference>
<dbReference type="OrthoDB" id="9058532at2"/>
<sequence>MTVASRLWTALTGGPAPPVEVTGAETVLPGPYRVAAAAAAAIGVTTYAAGELLRLRGIDPGRVAVDTRHAAAAFRSEHHVLVDGAVPGEAWAPLSDVYRAADGWVRLHCNYSHHAAAACRALGVPEERDALAAAVRDRAAEDVQEAVVAAGGAAAALRSRAAWRAHPQGAAVRTLPPVRFDPLGGTPPEPLPSGDRPLNGVRVLDLTHVIAGPVAGRTLAAHGADVLRIGAARLPALPLLDADTGLGKRSAHLDLRTDEGRAALWRLVREADVLIQSYRPGALAAWGFGPRQLAEARPGLVVVDISAYGWTGPWAERRGFDSLVQLASGLAHDPGSARPRPLPAQALDHATGWLAATAAMLGLRRRAMTGGGTHARLALAGTAEWLDSLGRLDGDGAYPDVSDLLVRTPGPLGTVTHVAPPGVLPAAPPRWLRGSPVPGADPAAWPRE</sequence>
<name>A0A2T0M3L4_9PSEU</name>
<evidence type="ECO:0000256" key="1">
    <source>
        <dbReference type="SAM" id="MobiDB-lite"/>
    </source>
</evidence>
<reference evidence="2 3" key="1">
    <citation type="submission" date="2018-03" db="EMBL/GenBank/DDBJ databases">
        <title>Genomic Encyclopedia of Type Strains, Phase III (KMG-III): the genomes of soil and plant-associated and newly described type strains.</title>
        <authorList>
            <person name="Whitman W."/>
        </authorList>
    </citation>
    <scope>NUCLEOTIDE SEQUENCE [LARGE SCALE GENOMIC DNA]</scope>
    <source>
        <strain evidence="2 3">CGMCC 4.7125</strain>
    </source>
</reference>
<organism evidence="2 3">
    <name type="scientific">Prauserella shujinwangii</name>
    <dbReference type="NCBI Taxonomy" id="1453103"/>
    <lineage>
        <taxon>Bacteria</taxon>
        <taxon>Bacillati</taxon>
        <taxon>Actinomycetota</taxon>
        <taxon>Actinomycetes</taxon>
        <taxon>Pseudonocardiales</taxon>
        <taxon>Pseudonocardiaceae</taxon>
        <taxon>Prauserella</taxon>
    </lineage>
</organism>
<dbReference type="RefSeq" id="WP_106176799.1">
    <property type="nucleotide sequence ID" value="NZ_PVNH01000001.1"/>
</dbReference>
<dbReference type="AlphaFoldDB" id="A0A2T0M3L4"/>
<feature type="region of interest" description="Disordered" evidence="1">
    <location>
        <begin position="428"/>
        <end position="448"/>
    </location>
</feature>
<dbReference type="PANTHER" id="PTHR48228:SF4">
    <property type="entry name" value="BLR3030 PROTEIN"/>
    <property type="match status" value="1"/>
</dbReference>
<protein>
    <submittedName>
        <fullName evidence="2">CoA transferase family III</fullName>
    </submittedName>
</protein>
<gene>
    <name evidence="2" type="ORF">B0I33_101473</name>
</gene>
<dbReference type="Pfam" id="PF02515">
    <property type="entry name" value="CoA_transf_3"/>
    <property type="match status" value="2"/>
</dbReference>
<accession>A0A2T0M3L4</accession>
<dbReference type="Proteomes" id="UP000238362">
    <property type="component" value="Unassembled WGS sequence"/>
</dbReference>